<dbReference type="NCBIfam" id="TIGR01464">
    <property type="entry name" value="hemE"/>
    <property type="match status" value="1"/>
</dbReference>
<evidence type="ECO:0000256" key="10">
    <source>
        <dbReference type="ARBA" id="ARBA00023244"/>
    </source>
</evidence>
<gene>
    <name evidence="19" type="ORF">J8A68_004904</name>
</gene>
<feature type="region of interest" description="Disordered" evidence="17">
    <location>
        <begin position="639"/>
        <end position="662"/>
    </location>
</feature>
<feature type="region of interest" description="Disordered" evidence="17">
    <location>
        <begin position="937"/>
        <end position="993"/>
    </location>
</feature>
<sequence length="993" mass="111593">MTEFAPLKNDLILRAAKGEKVERPPIWIMRQAGRYLPEYHVVKAGKDFFETCRDPEIASEITIQPIDHFDGLIDAAIIFSDILVIPQAMGFEIDMVEGKGPVFASPLRSPDDLARVDLKPDVKSKLDWAYKAITLARTKLNGRVPLLGFVGAPWTLLVYMTEGQGSKMFRFAKEWIFKYPEASHKLLQATCDACIEFLALQVVAGAQMLQIFESWASELGPDDFNEFSLPYLKQIGEKLPKRLKELGVEEYIPLTVFAKGAWYALDDLCEAGYDTVSLDWLYKPEDAVKVVNGRRITLQGNLDPGAIYGSDEVITKKVEQMIKGFGGGKQNYIINFGHGTHPFMKPERIEYFLKECHRVAFDFFTVMTHQSATKGSKMSENIVNNDELYIYDVSKRVLESLELLYFDSKTLETKPVVESSEEANLDNNPIVKNESNRDAEYYKSDLHRYNLKRSLQDLPPITADEFDKLIEQESIESLSGSDSELSEVEEEDEGSQEEEIDSSSDAYEQRLQSLIKKLAISNGDSQENDESTVSFLNTKSPFILFKSSILNPDKTFGIYKSMFTDHQLVNSNPLEELKLFTQKQSQKSALFMIGGGHFAGAIISHTRKSTKGNAPNSKGSLQEQAVNIIVSKTFHRYTTRRKQGGSQSASDNARGKANSAGSSIRRYNEQALIQEVRELLAEWKHHLNECDSIFIRANGAANKKILVGYEGAVLANNDPRIRSFPFTTKRATTSELRRAWVELTYLKVLDMPKVIQRKSATPIKESSPKPKEIKSKEQIKSEELSTELVSLLKKQKAPKLISFIKQNKIDINDFQLVPKERYTHTPTLLHFASANGLNHMVQILLINLKANPTVLNNAGRTAAEVAAMGESDTKKVFQIVRHKLGEDYCDWKVAKVGPAKSKEEIEQEEKNSKEQIKLQKQKLIQEELAKKTELELKKPRFSSSGTLGGGGGGGGAVPVVVSDLSGLSEQQKMRMMREQRARAAEARLKGLQK</sequence>
<keyword evidence="8" id="KW-0350">Heme biosynthesis</keyword>
<evidence type="ECO:0000256" key="9">
    <source>
        <dbReference type="ARBA" id="ARBA00023239"/>
    </source>
</evidence>
<dbReference type="RefSeq" id="XP_049261868.1">
    <property type="nucleotide sequence ID" value="XM_049408912.1"/>
</dbReference>
<evidence type="ECO:0000256" key="2">
    <source>
        <dbReference type="ARBA" id="ARBA00004804"/>
    </source>
</evidence>
<evidence type="ECO:0000256" key="13">
    <source>
        <dbReference type="ARBA" id="ARBA00058098"/>
    </source>
</evidence>
<feature type="compositionally biased region" description="Basic and acidic residues" evidence="17">
    <location>
        <begin position="766"/>
        <end position="778"/>
    </location>
</feature>
<evidence type="ECO:0000256" key="14">
    <source>
        <dbReference type="PROSITE-ProRule" id="PRU01389"/>
    </source>
</evidence>
<evidence type="ECO:0000256" key="7">
    <source>
        <dbReference type="ARBA" id="ARBA00022793"/>
    </source>
</evidence>
<keyword evidence="9 15" id="KW-0456">Lyase</keyword>
<dbReference type="Pfam" id="PF01208">
    <property type="entry name" value="URO-D"/>
    <property type="match status" value="1"/>
</dbReference>
<dbReference type="PROSITE" id="PS52044">
    <property type="entry name" value="VLRF1"/>
    <property type="match status" value="1"/>
</dbReference>
<evidence type="ECO:0000313" key="19">
    <source>
        <dbReference type="EMBL" id="KAG7661635.1"/>
    </source>
</evidence>
<dbReference type="GeneID" id="73471704"/>
<dbReference type="Pfam" id="PF18826">
    <property type="entry name" value="bVLRF1"/>
    <property type="match status" value="1"/>
</dbReference>
<keyword evidence="14" id="KW-0255">Endonuclease</keyword>
<evidence type="ECO:0000256" key="15">
    <source>
        <dbReference type="RuleBase" id="RU000554"/>
    </source>
</evidence>
<dbReference type="EMBL" id="JAGSYN010000216">
    <property type="protein sequence ID" value="KAG7661635.1"/>
    <property type="molecule type" value="Genomic_DNA"/>
</dbReference>
<evidence type="ECO:0000256" key="12">
    <source>
        <dbReference type="ARBA" id="ARBA00052550"/>
    </source>
</evidence>
<dbReference type="CDD" id="cd00717">
    <property type="entry name" value="URO-D"/>
    <property type="match status" value="1"/>
</dbReference>
<keyword evidence="7 15" id="KW-0210">Decarboxylase</keyword>
<evidence type="ECO:0000256" key="3">
    <source>
        <dbReference type="ARBA" id="ARBA00009935"/>
    </source>
</evidence>
<feature type="compositionally biased region" description="Acidic residues" evidence="17">
    <location>
        <begin position="484"/>
        <end position="502"/>
    </location>
</feature>
<keyword evidence="14" id="KW-0378">Hydrolase</keyword>
<comment type="pathway">
    <text evidence="2 15">Porphyrin-containing compound metabolism; protoporphyrin-IX biosynthesis; coproporphyrinogen-III from 5-aminolevulinate: step 4/4.</text>
</comment>
<evidence type="ECO:0000256" key="4">
    <source>
        <dbReference type="ARBA" id="ARBA00012288"/>
    </source>
</evidence>
<comment type="similarity">
    <text evidence="3 16">Belongs to the uroporphyrinogen decarboxylase family.</text>
</comment>
<dbReference type="FunFam" id="3.20.20.210:FF:000004">
    <property type="entry name" value="Uroporphyrinogen decarboxylase"/>
    <property type="match status" value="1"/>
</dbReference>
<accession>A0A8J5QHV1</accession>
<feature type="domain" description="VLRF1" evidence="18">
    <location>
        <begin position="584"/>
        <end position="746"/>
    </location>
</feature>
<dbReference type="PANTHER" id="PTHR21091">
    <property type="entry name" value="METHYLTETRAHYDROFOLATE:HOMOCYSTEINE METHYLTRANSFERASE RELATED"/>
    <property type="match status" value="1"/>
</dbReference>
<keyword evidence="20" id="KW-1185">Reference proteome</keyword>
<evidence type="ECO:0000256" key="8">
    <source>
        <dbReference type="ARBA" id="ARBA00023133"/>
    </source>
</evidence>
<name>A0A8J5QHV1_9ASCO</name>
<comment type="catalytic activity">
    <reaction evidence="11 15">
        <text>uroporphyrinogen III + 4 H(+) = coproporphyrinogen III + 4 CO2</text>
        <dbReference type="Rhea" id="RHEA:19865"/>
        <dbReference type="ChEBI" id="CHEBI:15378"/>
        <dbReference type="ChEBI" id="CHEBI:16526"/>
        <dbReference type="ChEBI" id="CHEBI:57308"/>
        <dbReference type="ChEBI" id="CHEBI:57309"/>
        <dbReference type="EC" id="4.1.1.37"/>
    </reaction>
</comment>
<dbReference type="GO" id="GO:0005829">
    <property type="term" value="C:cytosol"/>
    <property type="evidence" value="ECO:0007669"/>
    <property type="project" value="TreeGrafter"/>
</dbReference>
<evidence type="ECO:0000256" key="1">
    <source>
        <dbReference type="ARBA" id="ARBA00004496"/>
    </source>
</evidence>
<evidence type="ECO:0000256" key="6">
    <source>
        <dbReference type="ARBA" id="ARBA00022490"/>
    </source>
</evidence>
<dbReference type="Proteomes" id="UP000694255">
    <property type="component" value="Unassembled WGS sequence"/>
</dbReference>
<reference evidence="19 20" key="1">
    <citation type="journal article" date="2021" name="DNA Res.">
        <title>Genome analysis of Candida subhashii reveals its hybrid nature and dual mitochondrial genome conformations.</title>
        <authorList>
            <person name="Mixao V."/>
            <person name="Hegedusova E."/>
            <person name="Saus E."/>
            <person name="Pryszcz L.P."/>
            <person name="Cillingova A."/>
            <person name="Nosek J."/>
            <person name="Gabaldon T."/>
        </authorList>
    </citation>
    <scope>NUCLEOTIDE SEQUENCE [LARGE SCALE GENOMIC DNA]</scope>
    <source>
        <strain evidence="19 20">CBS 10753</strain>
    </source>
</reference>
<comment type="domain">
    <text evidence="14">The VLRF1 domain mediates binding to the 60S ribosomal subunit.</text>
</comment>
<feature type="compositionally biased region" description="Basic and acidic residues" evidence="17">
    <location>
        <begin position="971"/>
        <end position="993"/>
    </location>
</feature>
<feature type="region of interest" description="Disordered" evidence="17">
    <location>
        <begin position="759"/>
        <end position="778"/>
    </location>
</feature>
<evidence type="ECO:0000256" key="17">
    <source>
        <dbReference type="SAM" id="MobiDB-lite"/>
    </source>
</evidence>
<keyword evidence="10 15" id="KW-0627">Porphyrin biosynthesis</keyword>
<protein>
    <recommendedName>
        <fullName evidence="5 15">Uroporphyrinogen decarboxylase</fullName>
        <ecNumber evidence="4 15">4.1.1.37</ecNumber>
    </recommendedName>
</protein>
<dbReference type="GO" id="GO:0016787">
    <property type="term" value="F:hydrolase activity"/>
    <property type="evidence" value="ECO:0007669"/>
    <property type="project" value="UniProtKB-KW"/>
</dbReference>
<dbReference type="InterPro" id="IPR041175">
    <property type="entry name" value="VLRF1/Vms1"/>
</dbReference>
<dbReference type="PROSITE" id="PS00907">
    <property type="entry name" value="UROD_2"/>
    <property type="match status" value="1"/>
</dbReference>
<comment type="caution">
    <text evidence="19">The sequence shown here is derived from an EMBL/GenBank/DDBJ whole genome shotgun (WGS) entry which is preliminary data.</text>
</comment>
<dbReference type="InterPro" id="IPR006361">
    <property type="entry name" value="Uroporphyrinogen_deCO2ase_HemE"/>
</dbReference>
<organism evidence="19 20">
    <name type="scientific">[Candida] subhashii</name>
    <dbReference type="NCBI Taxonomy" id="561895"/>
    <lineage>
        <taxon>Eukaryota</taxon>
        <taxon>Fungi</taxon>
        <taxon>Dikarya</taxon>
        <taxon>Ascomycota</taxon>
        <taxon>Saccharomycotina</taxon>
        <taxon>Pichiomycetes</taxon>
        <taxon>Debaryomycetaceae</taxon>
        <taxon>Spathaspora</taxon>
    </lineage>
</organism>
<dbReference type="PROSITE" id="PS00906">
    <property type="entry name" value="UROD_1"/>
    <property type="match status" value="1"/>
</dbReference>
<feature type="compositionally biased region" description="Gly residues" evidence="17">
    <location>
        <begin position="946"/>
        <end position="956"/>
    </location>
</feature>
<comment type="catalytic activity">
    <reaction evidence="12">
        <text>uroporphyrinogen I + 4 H(+) = coproporphyrinogen I + 4 CO2</text>
        <dbReference type="Rhea" id="RHEA:31239"/>
        <dbReference type="ChEBI" id="CHEBI:15378"/>
        <dbReference type="ChEBI" id="CHEBI:16526"/>
        <dbReference type="ChEBI" id="CHEBI:62626"/>
        <dbReference type="ChEBI" id="CHEBI:62631"/>
    </reaction>
</comment>
<comment type="similarity">
    <text evidence="14">Belongs to the ANKZF1/VMS1 family.</text>
</comment>
<dbReference type="GO" id="GO:0004853">
    <property type="term" value="F:uroporphyrinogen decarboxylase activity"/>
    <property type="evidence" value="ECO:0007669"/>
    <property type="project" value="UniProtKB-EC"/>
</dbReference>
<comment type="subcellular location">
    <subcellularLocation>
        <location evidence="1">Cytoplasm</location>
    </subcellularLocation>
</comment>
<evidence type="ECO:0000256" key="5">
    <source>
        <dbReference type="ARBA" id="ARBA00014308"/>
    </source>
</evidence>
<dbReference type="HAMAP" id="MF_00218">
    <property type="entry name" value="URO_D"/>
    <property type="match status" value="1"/>
</dbReference>
<evidence type="ECO:0000259" key="18">
    <source>
        <dbReference type="PROSITE" id="PS52044"/>
    </source>
</evidence>
<evidence type="ECO:0000313" key="20">
    <source>
        <dbReference type="Proteomes" id="UP000694255"/>
    </source>
</evidence>
<comment type="function">
    <text evidence="13">Catalyzes the sequential decarboxylation of four acetate groups of uroporphyrinogen-III (octacarboxyporphyrin) to yield coproporphyrinogen-III (tetracarboxyporphyrin) with the formation of intermediate hepta-, hexa- and penta-carboxylate porphyrinogens in the heme biosynthesis pathway. Acts on a number of porphyrinogens, but only coproporphyrinogen III can ultimately be converted to heme.</text>
</comment>
<dbReference type="InterPro" id="IPR000257">
    <property type="entry name" value="Uroporphyrinogen_deCOase"/>
</dbReference>
<feature type="region of interest" description="Disordered" evidence="17">
    <location>
        <begin position="416"/>
        <end position="436"/>
    </location>
</feature>
<dbReference type="GO" id="GO:0004519">
    <property type="term" value="F:endonuclease activity"/>
    <property type="evidence" value="ECO:0007669"/>
    <property type="project" value="UniProtKB-KW"/>
</dbReference>
<evidence type="ECO:0000256" key="16">
    <source>
        <dbReference type="RuleBase" id="RU004169"/>
    </source>
</evidence>
<proteinExistence type="inferred from homology"/>
<dbReference type="PANTHER" id="PTHR21091:SF169">
    <property type="entry name" value="UROPORPHYRINOGEN DECARBOXYLASE"/>
    <property type="match status" value="1"/>
</dbReference>
<evidence type="ECO:0000256" key="11">
    <source>
        <dbReference type="ARBA" id="ARBA00048033"/>
    </source>
</evidence>
<feature type="region of interest" description="Disordered" evidence="17">
    <location>
        <begin position="475"/>
        <end position="506"/>
    </location>
</feature>
<feature type="active site" evidence="14">
    <location>
        <position position="647"/>
    </location>
</feature>
<dbReference type="AlphaFoldDB" id="A0A8J5QHV1"/>
<dbReference type="EC" id="4.1.1.37" evidence="4 15"/>
<keyword evidence="14" id="KW-0540">Nuclease</keyword>
<dbReference type="OrthoDB" id="339900at2759"/>
<keyword evidence="6 14" id="KW-0963">Cytoplasm</keyword>
<dbReference type="GO" id="GO:0006783">
    <property type="term" value="P:heme biosynthetic process"/>
    <property type="evidence" value="ECO:0007669"/>
    <property type="project" value="UniProtKB-KW"/>
</dbReference>